<dbReference type="Pfam" id="PF00333">
    <property type="entry name" value="Ribosomal_S5"/>
    <property type="match status" value="1"/>
</dbReference>
<comment type="similarity">
    <text evidence="1 7">Belongs to the universal ribosomal protein uS5 family.</text>
</comment>
<dbReference type="PANTHER" id="PTHR48277:SF1">
    <property type="entry name" value="MITOCHONDRIAL RIBOSOMAL PROTEIN S5"/>
    <property type="match status" value="1"/>
</dbReference>
<evidence type="ECO:0000256" key="3">
    <source>
        <dbReference type="ARBA" id="ARBA00023274"/>
    </source>
</evidence>
<organism evidence="10 11">
    <name type="scientific">bacterium (Candidatus Gribaldobacteria) CG23_combo_of_CG06-09_8_20_14_all_37_87_8</name>
    <dbReference type="NCBI Taxonomy" id="2014278"/>
    <lineage>
        <taxon>Bacteria</taxon>
        <taxon>Candidatus Gribaldobacteria</taxon>
    </lineage>
</organism>
<dbReference type="FunFam" id="3.30.230.10:FF:000002">
    <property type="entry name" value="30S ribosomal protein S5"/>
    <property type="match status" value="1"/>
</dbReference>
<evidence type="ECO:0000256" key="2">
    <source>
        <dbReference type="ARBA" id="ARBA00022980"/>
    </source>
</evidence>
<evidence type="ECO:0000256" key="1">
    <source>
        <dbReference type="ARBA" id="ARBA00008945"/>
    </source>
</evidence>
<dbReference type="Pfam" id="PF03719">
    <property type="entry name" value="Ribosomal_S5_C"/>
    <property type="match status" value="1"/>
</dbReference>
<dbReference type="InterPro" id="IPR000851">
    <property type="entry name" value="Ribosomal_uS5"/>
</dbReference>
<dbReference type="InterPro" id="IPR014721">
    <property type="entry name" value="Ribsml_uS5_D2-typ_fold_subgr"/>
</dbReference>
<dbReference type="GO" id="GO:0003723">
    <property type="term" value="F:RNA binding"/>
    <property type="evidence" value="ECO:0007669"/>
    <property type="project" value="InterPro"/>
</dbReference>
<evidence type="ECO:0000256" key="6">
    <source>
        <dbReference type="PROSITE-ProRule" id="PRU00268"/>
    </source>
</evidence>
<dbReference type="InterPro" id="IPR005324">
    <property type="entry name" value="Ribosomal_uS5_C"/>
</dbReference>
<dbReference type="InterPro" id="IPR020568">
    <property type="entry name" value="Ribosomal_Su5_D2-typ_SF"/>
</dbReference>
<reference evidence="10 11" key="1">
    <citation type="submission" date="2017-09" db="EMBL/GenBank/DDBJ databases">
        <title>Depth-based differentiation of microbial function through sediment-hosted aquifers and enrichment of novel symbionts in the deep terrestrial subsurface.</title>
        <authorList>
            <person name="Probst A.J."/>
            <person name="Ladd B."/>
            <person name="Jarett J.K."/>
            <person name="Geller-Mcgrath D.E."/>
            <person name="Sieber C.M."/>
            <person name="Emerson J.B."/>
            <person name="Anantharaman K."/>
            <person name="Thomas B.C."/>
            <person name="Malmstrom R."/>
            <person name="Stieglmeier M."/>
            <person name="Klingl A."/>
            <person name="Woyke T."/>
            <person name="Ryan C.M."/>
            <person name="Banfield J.F."/>
        </authorList>
    </citation>
    <scope>NUCLEOTIDE SEQUENCE [LARGE SCALE GENOMIC DNA]</scope>
    <source>
        <strain evidence="10">CG23_combo_of_CG06-09_8_20_14_all_37_87_8</strain>
    </source>
</reference>
<keyword evidence="3 6" id="KW-0687">Ribonucleoprotein</keyword>
<dbReference type="Gene3D" id="3.30.160.20">
    <property type="match status" value="1"/>
</dbReference>
<dbReference type="GO" id="GO:0005840">
    <property type="term" value="C:ribosome"/>
    <property type="evidence" value="ECO:0007669"/>
    <property type="project" value="UniProtKB-KW"/>
</dbReference>
<evidence type="ECO:0000256" key="8">
    <source>
        <dbReference type="SAM" id="MobiDB-lite"/>
    </source>
</evidence>
<dbReference type="PANTHER" id="PTHR48277">
    <property type="entry name" value="MITOCHONDRIAL RIBOSOMAL PROTEIN S5"/>
    <property type="match status" value="1"/>
</dbReference>
<dbReference type="SUPFAM" id="SSF54768">
    <property type="entry name" value="dsRNA-binding domain-like"/>
    <property type="match status" value="1"/>
</dbReference>
<dbReference type="GO" id="GO:0006412">
    <property type="term" value="P:translation"/>
    <property type="evidence" value="ECO:0007669"/>
    <property type="project" value="InterPro"/>
</dbReference>
<name>A0A2G9ZFU0_9BACT</name>
<evidence type="ECO:0000313" key="11">
    <source>
        <dbReference type="Proteomes" id="UP000230447"/>
    </source>
</evidence>
<dbReference type="GO" id="GO:0005737">
    <property type="term" value="C:cytoplasm"/>
    <property type="evidence" value="ECO:0007669"/>
    <property type="project" value="UniProtKB-ARBA"/>
</dbReference>
<dbReference type="EMBL" id="PCSB01000009">
    <property type="protein sequence ID" value="PIP32017.1"/>
    <property type="molecule type" value="Genomic_DNA"/>
</dbReference>
<dbReference type="InterPro" id="IPR013810">
    <property type="entry name" value="Ribosomal_uS5_N"/>
</dbReference>
<keyword evidence="2 6" id="KW-0689">Ribosomal protein</keyword>
<protein>
    <recommendedName>
        <fullName evidence="4">Small ribosomal subunit protein uS5</fullName>
    </recommendedName>
    <alternativeName>
        <fullName evidence="5">30S ribosomal protein S5</fullName>
    </alternativeName>
</protein>
<accession>A0A2G9ZFU0</accession>
<evidence type="ECO:0000256" key="4">
    <source>
        <dbReference type="ARBA" id="ARBA00035255"/>
    </source>
</evidence>
<evidence type="ECO:0000259" key="9">
    <source>
        <dbReference type="PROSITE" id="PS50881"/>
    </source>
</evidence>
<dbReference type="PROSITE" id="PS00585">
    <property type="entry name" value="RIBOSOMAL_S5"/>
    <property type="match status" value="1"/>
</dbReference>
<dbReference type="Gene3D" id="3.30.230.10">
    <property type="match status" value="1"/>
</dbReference>
<feature type="region of interest" description="Disordered" evidence="8">
    <location>
        <begin position="1"/>
        <end position="47"/>
    </location>
</feature>
<proteinExistence type="inferred from homology"/>
<dbReference type="PROSITE" id="PS50881">
    <property type="entry name" value="S5_DSRBD"/>
    <property type="match status" value="1"/>
</dbReference>
<dbReference type="GO" id="GO:0003735">
    <property type="term" value="F:structural constituent of ribosome"/>
    <property type="evidence" value="ECO:0007669"/>
    <property type="project" value="UniProtKB-UniRule"/>
</dbReference>
<dbReference type="Proteomes" id="UP000230447">
    <property type="component" value="Unassembled WGS sequence"/>
</dbReference>
<evidence type="ECO:0000256" key="5">
    <source>
        <dbReference type="ARBA" id="ARBA00035519"/>
    </source>
</evidence>
<dbReference type="InterPro" id="IPR018192">
    <property type="entry name" value="Ribosomal_uS5_N_CS"/>
</dbReference>
<comment type="caution">
    <text evidence="10">The sequence shown here is derived from an EMBL/GenBank/DDBJ whole genome shotgun (WGS) entry which is preliminary data.</text>
</comment>
<sequence>MQDNRQFNKRPGTQPYRGQGNNQNKEGGGYQRQKNRPERFQRRKTPSEFDSKLLDLARVTRVTKGGKQLRFRAVIVLGNKKGKIGVGVCKGADVQQAVEKATRLAKKGFLDVPIFGSTIPHEVTAKYGPARVLLRPQAKGRGLVAGGQVRIICQLAGIKDISSKLLSRSRNKLNIARATIKALEKLKMDKAAPVGKLDREVKEIAKEVKESIKGAILPEK</sequence>
<dbReference type="AlphaFoldDB" id="A0A2G9ZFU0"/>
<evidence type="ECO:0000256" key="7">
    <source>
        <dbReference type="RuleBase" id="RU003823"/>
    </source>
</evidence>
<dbReference type="SUPFAM" id="SSF54211">
    <property type="entry name" value="Ribosomal protein S5 domain 2-like"/>
    <property type="match status" value="1"/>
</dbReference>
<dbReference type="GO" id="GO:1990904">
    <property type="term" value="C:ribonucleoprotein complex"/>
    <property type="evidence" value="ECO:0007669"/>
    <property type="project" value="UniProtKB-UniRule"/>
</dbReference>
<feature type="compositionally biased region" description="Basic and acidic residues" evidence="8">
    <location>
        <begin position="35"/>
        <end position="47"/>
    </location>
</feature>
<feature type="domain" description="S5 DRBM" evidence="9">
    <location>
        <begin position="49"/>
        <end position="112"/>
    </location>
</feature>
<evidence type="ECO:0000313" key="10">
    <source>
        <dbReference type="EMBL" id="PIP32017.1"/>
    </source>
</evidence>
<gene>
    <name evidence="10" type="ORF">COX24_00375</name>
</gene>